<dbReference type="EMBL" id="CAFBIY010000004">
    <property type="protein sequence ID" value="CAB4846223.1"/>
    <property type="molecule type" value="Genomic_DNA"/>
</dbReference>
<evidence type="ECO:0000313" key="6">
    <source>
        <dbReference type="EMBL" id="CAB5007780.1"/>
    </source>
</evidence>
<dbReference type="InterPro" id="IPR036412">
    <property type="entry name" value="HAD-like_sf"/>
</dbReference>
<dbReference type="CDD" id="cd01427">
    <property type="entry name" value="HAD_like"/>
    <property type="match status" value="1"/>
</dbReference>
<evidence type="ECO:0000313" key="1">
    <source>
        <dbReference type="EMBL" id="CAB4365127.1"/>
    </source>
</evidence>
<dbReference type="Gene3D" id="3.40.50.1000">
    <property type="entry name" value="HAD superfamily/HAD-like"/>
    <property type="match status" value="1"/>
</dbReference>
<dbReference type="EMBL" id="CAESGF010000024">
    <property type="protein sequence ID" value="CAB4365127.1"/>
    <property type="molecule type" value="Genomic_DNA"/>
</dbReference>
<evidence type="ECO:0000313" key="3">
    <source>
        <dbReference type="EMBL" id="CAB4811461.1"/>
    </source>
</evidence>
<proteinExistence type="predicted"/>
<evidence type="ECO:0000313" key="5">
    <source>
        <dbReference type="EMBL" id="CAB4949314.1"/>
    </source>
</evidence>
<dbReference type="SUPFAM" id="SSF56784">
    <property type="entry name" value="HAD-like"/>
    <property type="match status" value="1"/>
</dbReference>
<dbReference type="EMBL" id="CAFAAV010000043">
    <property type="protein sequence ID" value="CAB4811461.1"/>
    <property type="molecule type" value="Genomic_DNA"/>
</dbReference>
<name>A0A6J6SUW6_9ZZZZ</name>
<reference evidence="2" key="1">
    <citation type="submission" date="2020-05" db="EMBL/GenBank/DDBJ databases">
        <authorList>
            <person name="Chiriac C."/>
            <person name="Salcher M."/>
            <person name="Ghai R."/>
            <person name="Kavagutti S V."/>
        </authorList>
    </citation>
    <scope>NUCLEOTIDE SEQUENCE</scope>
</reference>
<evidence type="ECO:0000313" key="4">
    <source>
        <dbReference type="EMBL" id="CAB4846223.1"/>
    </source>
</evidence>
<gene>
    <name evidence="2" type="ORF">UFOPK2656_02740</name>
    <name evidence="3" type="ORF">UFOPK3099_00769</name>
    <name evidence="4" type="ORF">UFOPK3267_00156</name>
    <name evidence="5" type="ORF">UFOPK3651_02734</name>
    <name evidence="6" type="ORF">UFOPK3931_02629</name>
    <name evidence="1" type="ORF">UFOPK4189_02882</name>
</gene>
<evidence type="ECO:0000313" key="2">
    <source>
        <dbReference type="EMBL" id="CAB4738731.1"/>
    </source>
</evidence>
<dbReference type="EMBL" id="CAFBOL010000096">
    <property type="protein sequence ID" value="CAB5007780.1"/>
    <property type="molecule type" value="Genomic_DNA"/>
</dbReference>
<accession>A0A6J6SUW6</accession>
<dbReference type="AlphaFoldDB" id="A0A6J6SUW6"/>
<protein>
    <submittedName>
        <fullName evidence="2">Unannotated protein</fullName>
    </submittedName>
</protein>
<organism evidence="2">
    <name type="scientific">freshwater metagenome</name>
    <dbReference type="NCBI Taxonomy" id="449393"/>
    <lineage>
        <taxon>unclassified sequences</taxon>
        <taxon>metagenomes</taxon>
        <taxon>ecological metagenomes</taxon>
    </lineage>
</organism>
<dbReference type="EMBL" id="CAEZYF010000022">
    <property type="protein sequence ID" value="CAB4738731.1"/>
    <property type="molecule type" value="Genomic_DNA"/>
</dbReference>
<dbReference type="InterPro" id="IPR023214">
    <property type="entry name" value="HAD_sf"/>
</dbReference>
<sequence>MPHTRSVVRPGSPAWCFDVDGTIVDSFDAQHLRPYAAELFHALRQSGSVIHIWSAGGVAHARTVIERHGLTHHVAGFHDKNPGPDGRWEMPAELSDHGDVVCVDDQPDRLPTASRHVRVFPYLHANPHDRDLAAVLKEVPE</sequence>
<dbReference type="EMBL" id="CAFBMT010000020">
    <property type="protein sequence ID" value="CAB4949314.1"/>
    <property type="molecule type" value="Genomic_DNA"/>
</dbReference>